<feature type="region of interest" description="Disordered" evidence="1">
    <location>
        <begin position="396"/>
        <end position="418"/>
    </location>
</feature>
<name>A0AAD5QDV6_PARTN</name>
<dbReference type="AlphaFoldDB" id="A0AAD5QDV6"/>
<dbReference type="PANTHER" id="PTHR13950">
    <property type="entry name" value="RABCONNECTIN-RELATED"/>
    <property type="match status" value="1"/>
</dbReference>
<dbReference type="PANTHER" id="PTHR13950:SF9">
    <property type="entry name" value="RABCONNECTIN-3A"/>
    <property type="match status" value="1"/>
</dbReference>
<comment type="caution">
    <text evidence="2">The sequence shown here is derived from an EMBL/GenBank/DDBJ whole genome shotgun (WGS) entry which is preliminary data.</text>
</comment>
<dbReference type="GO" id="GO:0043291">
    <property type="term" value="C:RAVE complex"/>
    <property type="evidence" value="ECO:0007669"/>
    <property type="project" value="TreeGrafter"/>
</dbReference>
<proteinExistence type="predicted"/>
<sequence length="1225" mass="136500">MSTPHQVITGALNKGENVYATGTVEGATFIACAVGTDVVILGADFSRVQVIPGCSHHTEQLVTSVSCCHDSGKIAATYGNIIRVFEPTSALLDKSKSLLNYQWIASQCFTVKEQVNTVLWNMDGLRMTVVIGDELFLYQHRSLTSISRPGSTAPVMFSIAEDDQPQDACSWDIVWSVKLAQRPKYIKFSPDGMFLAVSGENDYLVKLFYQESSDETRDQLTFGYVTLYHPAPVRGLEWRRTGRYMPRKCIQAVLMTWCVDNTSRIWKETPPPELAMIDLNGDGGEPSWEKRIVPEKRRRGEELPHALGLRAQIGKSSSFSDLQAVHHSYTNVQFHLAATINAETDCMLVPSMENGGVLQKPLCVHWLNNKELVFSIGAEKLLAEALLSERSATISPCEVENESPPSTNGHSEKMVESPNNTFGSACSESLSSKDVLDVKLEILLRQWSRSSDVLFTIHPVDGSLLIWTVEWLDDLHRQPVISFTSRFPSAFPITDASSLHPTLNTFNPHEPIYIDVLRRDEGKDPEYTLGDRLLERRISNTIHVLTNHENGSLNLWHMAIDDNSNFSTILSITHMSRMCGHRFQISQVVAHPVLPLLLTTSQFRTGEMIENIENRALSEVVLWKIAPVGPLCKSGGVKELARVASPSRSGFECLGWIPVILPSCTLGTVCNSPSSCFIASDGRNLIIYQAVVDASDLLAEIYNSTRQEDDTSDESASPSHRKHPNVGLLKQFNVVSTQSTAKPGCVLEVGQIPDAVQPDSELLLLHIFPERLVINDAETILDDNQARIGSVVDRSKAAVFNDRYFVVIVERGSDYESFIMYSLVISSRKPQIVAHFDSDVLPDEEDLLRSSNAAIPAVAKLFFTNEKVCHQRVPLPDGVHVMSASPAAGHLPSSSLYPACQAPYVMLTSCDDDVVRFWRCLNAERDSDYKYEWREWNMISDNRRSELELEGAVLSVSAAHSGRIACAYDPKAGQRMTQNVIDVEIGVFECESSGGVEWMREDTFDLKNIQFPDITSVLRLNSPLQNSTADLSTSPRSESLPFRLRSSFHGVVNGPSEDAVRMVAKSPPPRNPYEHLLSKIWCGSIGFPQRMVLIFWTAGVATNIYMYTQVSLDPAQQNVALMKDSDNTLRRPSLRKASSLVAHSHSHSRLIRWVCIRVLELDSADGLPPIPTTLSWARDGLLIVGMHSEMRVYNQWNLQEKTRLTKWSPAQRAPRCSLLLFLSPT</sequence>
<keyword evidence="3" id="KW-1185">Reference proteome</keyword>
<reference evidence="2" key="1">
    <citation type="submission" date="2021-06" db="EMBL/GenBank/DDBJ databases">
        <title>Parelaphostrongylus tenuis whole genome reference sequence.</title>
        <authorList>
            <person name="Garwood T.J."/>
            <person name="Larsen P.A."/>
            <person name="Fountain-Jones N.M."/>
            <person name="Garbe J.R."/>
            <person name="Macchietto M.G."/>
            <person name="Kania S.A."/>
            <person name="Gerhold R.W."/>
            <person name="Richards J.E."/>
            <person name="Wolf T.M."/>
        </authorList>
    </citation>
    <scope>NUCLEOTIDE SEQUENCE</scope>
    <source>
        <strain evidence="2">MNPRO001-30</strain>
        <tissue evidence="2">Meninges</tissue>
    </source>
</reference>
<dbReference type="Proteomes" id="UP001196413">
    <property type="component" value="Unassembled WGS sequence"/>
</dbReference>
<gene>
    <name evidence="2" type="ORF">KIN20_003647</name>
</gene>
<feature type="region of interest" description="Disordered" evidence="1">
    <location>
        <begin position="705"/>
        <end position="724"/>
    </location>
</feature>
<dbReference type="InterPro" id="IPR036322">
    <property type="entry name" value="WD40_repeat_dom_sf"/>
</dbReference>
<evidence type="ECO:0000256" key="1">
    <source>
        <dbReference type="SAM" id="MobiDB-lite"/>
    </source>
</evidence>
<accession>A0AAD5QDV6</accession>
<dbReference type="InterPro" id="IPR052208">
    <property type="entry name" value="DmX-like/RAVE_component"/>
</dbReference>
<organism evidence="2 3">
    <name type="scientific">Parelaphostrongylus tenuis</name>
    <name type="common">Meningeal worm</name>
    <dbReference type="NCBI Taxonomy" id="148309"/>
    <lineage>
        <taxon>Eukaryota</taxon>
        <taxon>Metazoa</taxon>
        <taxon>Ecdysozoa</taxon>
        <taxon>Nematoda</taxon>
        <taxon>Chromadorea</taxon>
        <taxon>Rhabditida</taxon>
        <taxon>Rhabditina</taxon>
        <taxon>Rhabditomorpha</taxon>
        <taxon>Strongyloidea</taxon>
        <taxon>Metastrongylidae</taxon>
        <taxon>Parelaphostrongylus</taxon>
    </lineage>
</organism>
<dbReference type="EMBL" id="JAHQIW010000486">
    <property type="protein sequence ID" value="KAJ1348358.1"/>
    <property type="molecule type" value="Genomic_DNA"/>
</dbReference>
<evidence type="ECO:0000313" key="2">
    <source>
        <dbReference type="EMBL" id="KAJ1348358.1"/>
    </source>
</evidence>
<dbReference type="SUPFAM" id="SSF50978">
    <property type="entry name" value="WD40 repeat-like"/>
    <property type="match status" value="1"/>
</dbReference>
<evidence type="ECO:0000313" key="3">
    <source>
        <dbReference type="Proteomes" id="UP001196413"/>
    </source>
</evidence>
<protein>
    <submittedName>
        <fullName evidence="2">Uncharacterized protein</fullName>
    </submittedName>
</protein>
<dbReference type="Gene3D" id="2.130.10.10">
    <property type="entry name" value="YVTN repeat-like/Quinoprotein amine dehydrogenase"/>
    <property type="match status" value="1"/>
</dbReference>
<dbReference type="GO" id="GO:0007035">
    <property type="term" value="P:vacuolar acidification"/>
    <property type="evidence" value="ECO:0007669"/>
    <property type="project" value="TreeGrafter"/>
</dbReference>
<dbReference type="InterPro" id="IPR015943">
    <property type="entry name" value="WD40/YVTN_repeat-like_dom_sf"/>
</dbReference>